<feature type="domain" description="C2H2-type" evidence="13">
    <location>
        <begin position="647"/>
        <end position="674"/>
    </location>
</feature>
<feature type="region of interest" description="Disordered" evidence="12">
    <location>
        <begin position="132"/>
        <end position="151"/>
    </location>
</feature>
<dbReference type="PANTHER" id="PTHR24399:SF73">
    <property type="entry name" value="ZINC FINGER PROTEIN 572"/>
    <property type="match status" value="1"/>
</dbReference>
<dbReference type="FunFam" id="3.30.160.60:FF:001343">
    <property type="entry name" value="Zinc finger protein 568"/>
    <property type="match status" value="1"/>
</dbReference>
<dbReference type="Gene3D" id="3.30.160.60">
    <property type="entry name" value="Classic Zinc Finger"/>
    <property type="match status" value="11"/>
</dbReference>
<evidence type="ECO:0000256" key="2">
    <source>
        <dbReference type="ARBA" id="ARBA00006991"/>
    </source>
</evidence>
<evidence type="ECO:0000256" key="7">
    <source>
        <dbReference type="ARBA" id="ARBA00023015"/>
    </source>
</evidence>
<evidence type="ECO:0000256" key="4">
    <source>
        <dbReference type="ARBA" id="ARBA00022737"/>
    </source>
</evidence>
<keyword evidence="10" id="KW-0539">Nucleus</keyword>
<keyword evidence="5 11" id="KW-0863">Zinc-finger</keyword>
<dbReference type="InterPro" id="IPR003309">
    <property type="entry name" value="SCAN_dom"/>
</dbReference>
<feature type="domain" description="C2H2-type" evidence="13">
    <location>
        <begin position="507"/>
        <end position="534"/>
    </location>
</feature>
<proteinExistence type="inferred from homology"/>
<dbReference type="GO" id="GO:0001227">
    <property type="term" value="F:DNA-binding transcription repressor activity, RNA polymerase II-specific"/>
    <property type="evidence" value="ECO:0007669"/>
    <property type="project" value="TreeGrafter"/>
</dbReference>
<dbReference type="InterPro" id="IPR038269">
    <property type="entry name" value="SCAN_sf"/>
</dbReference>
<evidence type="ECO:0000259" key="13">
    <source>
        <dbReference type="PROSITE" id="PS50157"/>
    </source>
</evidence>
<keyword evidence="6" id="KW-0862">Zinc</keyword>
<evidence type="ECO:0000256" key="1">
    <source>
        <dbReference type="ARBA" id="ARBA00004123"/>
    </source>
</evidence>
<feature type="domain" description="C2H2-type" evidence="13">
    <location>
        <begin position="675"/>
        <end position="702"/>
    </location>
</feature>
<dbReference type="SMART" id="SM00431">
    <property type="entry name" value="SCAN"/>
    <property type="match status" value="2"/>
</dbReference>
<gene>
    <name evidence="16" type="primary">LOC129327246</name>
</gene>
<name>A0AA97KV69_EUBMA</name>
<dbReference type="SUPFAM" id="SSF57667">
    <property type="entry name" value="beta-beta-alpha zinc fingers"/>
    <property type="match status" value="6"/>
</dbReference>
<feature type="domain" description="C2H2-type" evidence="13">
    <location>
        <begin position="619"/>
        <end position="646"/>
    </location>
</feature>
<dbReference type="Pfam" id="PF02023">
    <property type="entry name" value="SCAN"/>
    <property type="match status" value="2"/>
</dbReference>
<feature type="domain" description="C2H2-type" evidence="13">
    <location>
        <begin position="479"/>
        <end position="506"/>
    </location>
</feature>
<evidence type="ECO:0000313" key="16">
    <source>
        <dbReference type="RefSeq" id="XP_054831706.1"/>
    </source>
</evidence>
<dbReference type="GO" id="GO:0001817">
    <property type="term" value="P:regulation of cytokine production"/>
    <property type="evidence" value="ECO:0007669"/>
    <property type="project" value="TreeGrafter"/>
</dbReference>
<dbReference type="SUPFAM" id="SSF47353">
    <property type="entry name" value="Retrovirus capsid dimerization domain-like"/>
    <property type="match status" value="2"/>
</dbReference>
<evidence type="ECO:0000259" key="14">
    <source>
        <dbReference type="PROSITE" id="PS50804"/>
    </source>
</evidence>
<dbReference type="KEGG" id="emc:129327246"/>
<feature type="region of interest" description="Disordered" evidence="12">
    <location>
        <begin position="334"/>
        <end position="422"/>
    </location>
</feature>
<dbReference type="CDD" id="cd07936">
    <property type="entry name" value="SCAN"/>
    <property type="match status" value="1"/>
</dbReference>
<dbReference type="FunFam" id="3.30.160.60:FF:002343">
    <property type="entry name" value="Zinc finger protein 33A"/>
    <property type="match status" value="5"/>
</dbReference>
<keyword evidence="8" id="KW-0238">DNA-binding</keyword>
<feature type="domain" description="C2H2-type" evidence="13">
    <location>
        <begin position="731"/>
        <end position="758"/>
    </location>
</feature>
<keyword evidence="4" id="KW-0677">Repeat</keyword>
<dbReference type="InterPro" id="IPR036236">
    <property type="entry name" value="Znf_C2H2_sf"/>
</dbReference>
<dbReference type="Gene3D" id="1.10.4020.10">
    <property type="entry name" value="DNA breaking-rejoining enzymes"/>
    <property type="match status" value="2"/>
</dbReference>
<organism evidence="15 16">
    <name type="scientific">Eublepharis macularius</name>
    <name type="common">Leopard gecko</name>
    <name type="synonym">Cyrtodactylus macularius</name>
    <dbReference type="NCBI Taxonomy" id="481883"/>
    <lineage>
        <taxon>Eukaryota</taxon>
        <taxon>Metazoa</taxon>
        <taxon>Chordata</taxon>
        <taxon>Craniata</taxon>
        <taxon>Vertebrata</taxon>
        <taxon>Euteleostomi</taxon>
        <taxon>Lepidosauria</taxon>
        <taxon>Squamata</taxon>
        <taxon>Bifurcata</taxon>
        <taxon>Gekkota</taxon>
        <taxon>Eublepharidae</taxon>
        <taxon>Eublepharinae</taxon>
        <taxon>Eublepharis</taxon>
    </lineage>
</organism>
<accession>A0AA97KV69</accession>
<keyword evidence="7" id="KW-0805">Transcription regulation</keyword>
<evidence type="ECO:0000256" key="9">
    <source>
        <dbReference type="ARBA" id="ARBA00023163"/>
    </source>
</evidence>
<dbReference type="GO" id="GO:0008270">
    <property type="term" value="F:zinc ion binding"/>
    <property type="evidence" value="ECO:0007669"/>
    <property type="project" value="UniProtKB-KW"/>
</dbReference>
<evidence type="ECO:0000256" key="3">
    <source>
        <dbReference type="ARBA" id="ARBA00022723"/>
    </source>
</evidence>
<dbReference type="GO" id="GO:0002682">
    <property type="term" value="P:regulation of immune system process"/>
    <property type="evidence" value="ECO:0007669"/>
    <property type="project" value="TreeGrafter"/>
</dbReference>
<feature type="domain" description="SCAN box" evidence="14">
    <location>
        <begin position="47"/>
        <end position="124"/>
    </location>
</feature>
<dbReference type="AlphaFoldDB" id="A0AA97KV69"/>
<evidence type="ECO:0000256" key="5">
    <source>
        <dbReference type="ARBA" id="ARBA00022771"/>
    </source>
</evidence>
<dbReference type="GO" id="GO:0005654">
    <property type="term" value="C:nucleoplasm"/>
    <property type="evidence" value="ECO:0007669"/>
    <property type="project" value="TreeGrafter"/>
</dbReference>
<keyword evidence="15" id="KW-1185">Reference proteome</keyword>
<dbReference type="PROSITE" id="PS00028">
    <property type="entry name" value="ZINC_FINGER_C2H2_1"/>
    <property type="match status" value="9"/>
</dbReference>
<comment type="similarity">
    <text evidence="2">Belongs to the krueppel C2H2-type zinc-finger protein family.</text>
</comment>
<keyword evidence="3" id="KW-0479">Metal-binding</keyword>
<feature type="domain" description="C2H2-type" evidence="13">
    <location>
        <begin position="535"/>
        <end position="562"/>
    </location>
</feature>
<dbReference type="FunFam" id="3.30.160.60:FF:001954">
    <property type="entry name" value="Zinc finger protein 787"/>
    <property type="match status" value="1"/>
</dbReference>
<reference evidence="16" key="1">
    <citation type="submission" date="2025-08" db="UniProtKB">
        <authorList>
            <consortium name="RefSeq"/>
        </authorList>
    </citation>
    <scope>IDENTIFICATION</scope>
    <source>
        <tissue evidence="16">Blood</tissue>
    </source>
</reference>
<dbReference type="GO" id="GO:0000978">
    <property type="term" value="F:RNA polymerase II cis-regulatory region sequence-specific DNA binding"/>
    <property type="evidence" value="ECO:0007669"/>
    <property type="project" value="TreeGrafter"/>
</dbReference>
<protein>
    <submittedName>
        <fullName evidence="16">Zinc finger protein 397-like</fullName>
    </submittedName>
</protein>
<evidence type="ECO:0000256" key="8">
    <source>
        <dbReference type="ARBA" id="ARBA00023125"/>
    </source>
</evidence>
<feature type="domain" description="SCAN box" evidence="14">
    <location>
        <begin position="250"/>
        <end position="327"/>
    </location>
</feature>
<dbReference type="Proteomes" id="UP001190640">
    <property type="component" value="Chromosome 4"/>
</dbReference>
<dbReference type="RefSeq" id="XP_054831706.1">
    <property type="nucleotide sequence ID" value="XM_054975731.1"/>
</dbReference>
<evidence type="ECO:0000256" key="10">
    <source>
        <dbReference type="ARBA" id="ARBA00023242"/>
    </source>
</evidence>
<dbReference type="Pfam" id="PF00096">
    <property type="entry name" value="zf-C2H2"/>
    <property type="match status" value="8"/>
</dbReference>
<dbReference type="PROSITE" id="PS50157">
    <property type="entry name" value="ZINC_FINGER_C2H2_2"/>
    <property type="match status" value="11"/>
</dbReference>
<dbReference type="FunFam" id="1.10.4020.10:FF:000005">
    <property type="entry name" value="Uncharacterized protein"/>
    <property type="match status" value="1"/>
</dbReference>
<comment type="subcellular location">
    <subcellularLocation>
        <location evidence="1">Nucleus</location>
    </subcellularLocation>
</comment>
<dbReference type="FunFam" id="3.30.160.60:FF:000737">
    <property type="entry name" value="Zinc finger protein 565"/>
    <property type="match status" value="1"/>
</dbReference>
<dbReference type="PROSITE" id="PS50804">
    <property type="entry name" value="SCAN_BOX"/>
    <property type="match status" value="2"/>
</dbReference>
<evidence type="ECO:0000256" key="6">
    <source>
        <dbReference type="ARBA" id="ARBA00022833"/>
    </source>
</evidence>
<feature type="domain" description="C2H2-type" evidence="13">
    <location>
        <begin position="591"/>
        <end position="618"/>
    </location>
</feature>
<dbReference type="GeneID" id="129327246"/>
<feature type="compositionally biased region" description="Basic and acidic residues" evidence="12">
    <location>
        <begin position="382"/>
        <end position="398"/>
    </location>
</feature>
<feature type="domain" description="C2H2-type" evidence="13">
    <location>
        <begin position="703"/>
        <end position="730"/>
    </location>
</feature>
<dbReference type="SMART" id="SM00355">
    <property type="entry name" value="ZnF_C2H2"/>
    <property type="match status" value="10"/>
</dbReference>
<evidence type="ECO:0000256" key="12">
    <source>
        <dbReference type="SAM" id="MobiDB-lite"/>
    </source>
</evidence>
<evidence type="ECO:0000313" key="15">
    <source>
        <dbReference type="Proteomes" id="UP001190640"/>
    </source>
</evidence>
<keyword evidence="9" id="KW-0804">Transcription</keyword>
<dbReference type="FunFam" id="3.30.160.60:FF:001530">
    <property type="entry name" value="Zinc finger protein 268"/>
    <property type="match status" value="1"/>
</dbReference>
<feature type="domain" description="C2H2-type" evidence="13">
    <location>
        <begin position="451"/>
        <end position="478"/>
    </location>
</feature>
<dbReference type="InterPro" id="IPR013087">
    <property type="entry name" value="Znf_C2H2_type"/>
</dbReference>
<evidence type="ECO:0000256" key="11">
    <source>
        <dbReference type="PROSITE-ProRule" id="PRU00042"/>
    </source>
</evidence>
<feature type="domain" description="C2H2-type" evidence="13">
    <location>
        <begin position="563"/>
        <end position="590"/>
    </location>
</feature>
<dbReference type="PANTHER" id="PTHR24399">
    <property type="entry name" value="ZINC FINGER AND BTB DOMAIN-CONTAINING"/>
    <property type="match status" value="1"/>
</dbReference>
<dbReference type="FunFam" id="3.30.160.60:FF:000478">
    <property type="entry name" value="Zinc finger protein 133"/>
    <property type="match status" value="1"/>
</dbReference>
<sequence length="761" mass="85507">MGKQDSEGLEGRRSPEAIQAGSRGEFWERSVPQILTEDTSRWDVQCQRFWQFRYQEAEEPREVCNQLHHFCCQWLKPETHSENEMLDLVILDQFLAILPPEIEDRVRECRPDTSSQAVALAEGFLLSQEEAKMPEKQGPSEGDLPKAEKAPSDLRQRPLFCGTKWGSDGGGISMGLRSLTRGLKKGLCSEARRSFGILGSGAKMGMLNAARPEAEKGPEAIQSGSRGEFLEGPVRKILAEDATRAGTACQRFRHFCYQEAEGPREICSQLRHLCLQWLKPERHTKKEILDLLILERLLAILPPEMEGWVRECGPETSSQAVALAEGFLLSQVETRKQEEQGPSEGSADFLKSEKAPSDPRQGPLLCGSAQESDGGAASLGQECKRRGEEQKSETEAISKQRKKTMASEGASFHETPVQEESKRAFTQRAKILTGKSSLNSHKIIQNEENVVKRSECQKSYSNKTILTYHQSTHTGENLYICSECGKSFNDHSGLTCHQKSHTRENLYICSECGKSFSDHSSLTCHQKTHAGENLYICSECGKSFSDHSSFIWHQRTHTGGKPYTTSKCAKSFSNRTSLNSHQRIQTGENLYKCSECGKSFSRSSGLTCHQRIHTGEKPYECSECGKNFRKSSQLTAHQRIHTGEKRYKCLECGMSFIHKCQLTTHQGTHTGEKPFKCSECGQGFSIRSSLTCHQRIHTGEKPYKCLECRKSFRRKQTLVSHQRTHTGEKPYKCSDCGKTFSQKGNLATHQRIHVGRNHINA</sequence>